<keyword evidence="6" id="KW-1185">Reference proteome</keyword>
<evidence type="ECO:0000256" key="2">
    <source>
        <dbReference type="ARBA" id="ARBA00022741"/>
    </source>
</evidence>
<accession>A0A6A3BQL2</accession>
<dbReference type="GO" id="GO:0000166">
    <property type="term" value="F:nucleotide binding"/>
    <property type="evidence" value="ECO:0007669"/>
    <property type="project" value="UniProtKB-KW"/>
</dbReference>
<dbReference type="Gene3D" id="1.10.8.430">
    <property type="entry name" value="Helical domain of apoptotic protease-activating factors"/>
    <property type="match status" value="1"/>
</dbReference>
<keyword evidence="2" id="KW-0547">Nucleotide-binding</keyword>
<dbReference type="InterPro" id="IPR050905">
    <property type="entry name" value="Plant_NBS-LRR"/>
</dbReference>
<dbReference type="Proteomes" id="UP000436088">
    <property type="component" value="Unassembled WGS sequence"/>
</dbReference>
<dbReference type="AlphaFoldDB" id="A0A6A3BQL2"/>
<dbReference type="PRINTS" id="PR00364">
    <property type="entry name" value="DISEASERSIST"/>
</dbReference>
<evidence type="ECO:0000256" key="3">
    <source>
        <dbReference type="ARBA" id="ARBA00022821"/>
    </source>
</evidence>
<feature type="region of interest" description="Disordered" evidence="4">
    <location>
        <begin position="23"/>
        <end position="63"/>
    </location>
</feature>
<evidence type="ECO:0000256" key="1">
    <source>
        <dbReference type="ARBA" id="ARBA00022614"/>
    </source>
</evidence>
<dbReference type="PANTHER" id="PTHR33463">
    <property type="entry name" value="NB-ARC DOMAIN-CONTAINING PROTEIN-RELATED"/>
    <property type="match status" value="1"/>
</dbReference>
<dbReference type="InterPro" id="IPR032675">
    <property type="entry name" value="LRR_dom_sf"/>
</dbReference>
<proteinExistence type="predicted"/>
<reference evidence="5" key="1">
    <citation type="submission" date="2019-09" db="EMBL/GenBank/DDBJ databases">
        <title>Draft genome information of white flower Hibiscus syriacus.</title>
        <authorList>
            <person name="Kim Y.-M."/>
        </authorList>
    </citation>
    <scope>NUCLEOTIDE SEQUENCE [LARGE SCALE GENOMIC DNA]</scope>
    <source>
        <strain evidence="5">YM2019G1</strain>
    </source>
</reference>
<protein>
    <submittedName>
        <fullName evidence="5">Nbs-lrr resistance protein isoform 2</fullName>
    </submittedName>
</protein>
<organism evidence="5 6">
    <name type="scientific">Hibiscus syriacus</name>
    <name type="common">Rose of Sharon</name>
    <dbReference type="NCBI Taxonomy" id="106335"/>
    <lineage>
        <taxon>Eukaryota</taxon>
        <taxon>Viridiplantae</taxon>
        <taxon>Streptophyta</taxon>
        <taxon>Embryophyta</taxon>
        <taxon>Tracheophyta</taxon>
        <taxon>Spermatophyta</taxon>
        <taxon>Magnoliopsida</taxon>
        <taxon>eudicotyledons</taxon>
        <taxon>Gunneridae</taxon>
        <taxon>Pentapetalae</taxon>
        <taxon>rosids</taxon>
        <taxon>malvids</taxon>
        <taxon>Malvales</taxon>
        <taxon>Malvaceae</taxon>
        <taxon>Malvoideae</taxon>
        <taxon>Hibiscus</taxon>
    </lineage>
</organism>
<name>A0A6A3BQL2_HIBSY</name>
<dbReference type="SUPFAM" id="SSF52058">
    <property type="entry name" value="L domain-like"/>
    <property type="match status" value="1"/>
</dbReference>
<sequence length="558" mass="63252">MAFNDFFAGEIAAELLNNYSPSHASPASANPVRTISSQASKNSFPSSMKSSTPASSSPPSVNLSSTVSPRLCVAASNWPARSWPPAAHLLADVHHMRFETMERFDRLEGRLEQRLNSMKIGAGVEEAVKRMEVEEEASLGIIGGVGLDLGKSHFNDRILFLTVSQSPDVQQLRARIWGFLTGNEAMGYTSNMFVPQGKLQYCNECKGLPLALKVIGASLRDQPEMYWASAKKRLLRGEPICESHENKLLERMAISVEYLNKKVKECFLDLGSFPEDKKIPLDVLINMWVEIHDIDERKLLPFLLSLPIRTFSLWVGDSYSSFMTSVLLNTIAYARRDAELPREWERNTDQPFNAQIVSVHTDDMPKLRALIVINYGTTEAILHNFSVFTNLANLRSLWLEKVWVPQLTNPTVPLKNLQKLSMVLCKCVNLRCLPREIGKLGSLEKIDMRECSQIMRLPTQTALSNLKSLRRVICDDEVSWQWRYLEKAMPDLYVQVAEKCVRPRGSILRSGLPDHPDLANSWRMLNKSVKDLFRGVREERRGRWGAVLSRLMDSNRDM</sequence>
<evidence type="ECO:0000313" key="5">
    <source>
        <dbReference type="EMBL" id="KAE8718151.1"/>
    </source>
</evidence>
<evidence type="ECO:0000313" key="6">
    <source>
        <dbReference type="Proteomes" id="UP000436088"/>
    </source>
</evidence>
<gene>
    <name evidence="5" type="ORF">F3Y22_tig00110017pilonHSYRG00069</name>
</gene>
<dbReference type="InterPro" id="IPR027417">
    <property type="entry name" value="P-loop_NTPase"/>
</dbReference>
<dbReference type="SUPFAM" id="SSF52540">
    <property type="entry name" value="P-loop containing nucleoside triphosphate hydrolases"/>
    <property type="match status" value="1"/>
</dbReference>
<evidence type="ECO:0000256" key="4">
    <source>
        <dbReference type="SAM" id="MobiDB-lite"/>
    </source>
</evidence>
<dbReference type="GO" id="GO:0006952">
    <property type="term" value="P:defense response"/>
    <property type="evidence" value="ECO:0007669"/>
    <property type="project" value="UniProtKB-KW"/>
</dbReference>
<keyword evidence="1" id="KW-0433">Leucine-rich repeat</keyword>
<keyword evidence="3" id="KW-0611">Plant defense</keyword>
<dbReference type="InterPro" id="IPR042197">
    <property type="entry name" value="Apaf_helical"/>
</dbReference>
<dbReference type="InterPro" id="IPR036388">
    <property type="entry name" value="WH-like_DNA-bd_sf"/>
</dbReference>
<dbReference type="EMBL" id="VEPZ02000814">
    <property type="protein sequence ID" value="KAE8718151.1"/>
    <property type="molecule type" value="Genomic_DNA"/>
</dbReference>
<dbReference type="Gene3D" id="3.80.10.10">
    <property type="entry name" value="Ribonuclease Inhibitor"/>
    <property type="match status" value="1"/>
</dbReference>
<dbReference type="Gene3D" id="1.10.10.10">
    <property type="entry name" value="Winged helix-like DNA-binding domain superfamily/Winged helix DNA-binding domain"/>
    <property type="match status" value="1"/>
</dbReference>
<dbReference type="PANTHER" id="PTHR33463:SF183">
    <property type="entry name" value="NB-ARC DOMAIN DISEASE RESISTANCE PROTEIN"/>
    <property type="match status" value="1"/>
</dbReference>
<comment type="caution">
    <text evidence="5">The sequence shown here is derived from an EMBL/GenBank/DDBJ whole genome shotgun (WGS) entry which is preliminary data.</text>
</comment>
<feature type="compositionally biased region" description="Low complexity" evidence="4">
    <location>
        <begin position="40"/>
        <end position="63"/>
    </location>
</feature>